<accession>A0ACC3TSE4</accession>
<evidence type="ECO:0000313" key="2">
    <source>
        <dbReference type="Proteomes" id="UP001489719"/>
    </source>
</evidence>
<dbReference type="EMBL" id="MU970058">
    <property type="protein sequence ID" value="KAK9323676.1"/>
    <property type="molecule type" value="Genomic_DNA"/>
</dbReference>
<name>A0ACC3TSE4_9ASCO</name>
<reference evidence="2" key="1">
    <citation type="journal article" date="2024" name="Front. Bioeng. Biotechnol.">
        <title>Genome-scale model development and genomic sequencing of the oleaginous clade Lipomyces.</title>
        <authorList>
            <person name="Czajka J.J."/>
            <person name="Han Y."/>
            <person name="Kim J."/>
            <person name="Mondo S.J."/>
            <person name="Hofstad B.A."/>
            <person name="Robles A."/>
            <person name="Haridas S."/>
            <person name="Riley R."/>
            <person name="LaButti K."/>
            <person name="Pangilinan J."/>
            <person name="Andreopoulos W."/>
            <person name="Lipzen A."/>
            <person name="Yan J."/>
            <person name="Wang M."/>
            <person name="Ng V."/>
            <person name="Grigoriev I.V."/>
            <person name="Spatafora J.W."/>
            <person name="Magnuson J.K."/>
            <person name="Baker S.E."/>
            <person name="Pomraning K.R."/>
        </authorList>
    </citation>
    <scope>NUCLEOTIDE SEQUENCE [LARGE SCALE GENOMIC DNA]</scope>
    <source>
        <strain evidence="2">CBS 10300</strain>
    </source>
</reference>
<dbReference type="Proteomes" id="UP001489719">
    <property type="component" value="Unassembled WGS sequence"/>
</dbReference>
<sequence>MIAPPAGVAYNFIVDLGRKARGLGYVGWKTPLPIIIFTILSDDFVIAIAFVSPNNGTLIGNDVSFLYATYVIVSAGVIDLCIWYYVVWSKVLPMMGGYQRRTLK</sequence>
<organism evidence="1 2">
    <name type="scientific">Lipomyces orientalis</name>
    <dbReference type="NCBI Taxonomy" id="1233043"/>
    <lineage>
        <taxon>Eukaryota</taxon>
        <taxon>Fungi</taxon>
        <taxon>Dikarya</taxon>
        <taxon>Ascomycota</taxon>
        <taxon>Saccharomycotina</taxon>
        <taxon>Lipomycetes</taxon>
        <taxon>Lipomycetales</taxon>
        <taxon>Lipomycetaceae</taxon>
        <taxon>Lipomyces</taxon>
    </lineage>
</organism>
<keyword evidence="2" id="KW-1185">Reference proteome</keyword>
<evidence type="ECO:0000313" key="1">
    <source>
        <dbReference type="EMBL" id="KAK9323676.1"/>
    </source>
</evidence>
<comment type="caution">
    <text evidence="1">The sequence shown here is derived from an EMBL/GenBank/DDBJ whole genome shotgun (WGS) entry which is preliminary data.</text>
</comment>
<protein>
    <submittedName>
        <fullName evidence="1">Uncharacterized protein</fullName>
    </submittedName>
</protein>
<gene>
    <name evidence="1" type="ORF">V1517DRAFT_337556</name>
</gene>
<proteinExistence type="predicted"/>